<comment type="caution">
    <text evidence="2">The sequence shown here is derived from an EMBL/GenBank/DDBJ whole genome shotgun (WGS) entry which is preliminary data.</text>
</comment>
<feature type="region of interest" description="Disordered" evidence="1">
    <location>
        <begin position="310"/>
        <end position="335"/>
    </location>
</feature>
<organism evidence="2 3">
    <name type="scientific">Streptomyces fimbriatus</name>
    <dbReference type="NCBI Taxonomy" id="68197"/>
    <lineage>
        <taxon>Bacteria</taxon>
        <taxon>Bacillati</taxon>
        <taxon>Actinomycetota</taxon>
        <taxon>Actinomycetes</taxon>
        <taxon>Kitasatosporales</taxon>
        <taxon>Streptomycetaceae</taxon>
        <taxon>Streptomyces</taxon>
    </lineage>
</organism>
<dbReference type="RefSeq" id="WP_344641973.1">
    <property type="nucleotide sequence ID" value="NZ_BAAASS010000001.1"/>
</dbReference>
<name>A0ABW0DGB0_STRFI</name>
<protein>
    <submittedName>
        <fullName evidence="2">Uncharacterized protein</fullName>
    </submittedName>
</protein>
<evidence type="ECO:0000256" key="1">
    <source>
        <dbReference type="SAM" id="MobiDB-lite"/>
    </source>
</evidence>
<dbReference type="Proteomes" id="UP001596156">
    <property type="component" value="Unassembled WGS sequence"/>
</dbReference>
<accession>A0ABW0DGB0</accession>
<keyword evidence="3" id="KW-1185">Reference proteome</keyword>
<feature type="region of interest" description="Disordered" evidence="1">
    <location>
        <begin position="354"/>
        <end position="435"/>
    </location>
</feature>
<sequence>MRGPLITQDLRELGAPPPGRTAIVHTLPDGTLTLLDPGRPYGTRRPHPATYYLVDLTAQQVRRTGPLPAARGGSFIAAVELSWHVADPVAFVRAEVTGVADRLLTHLLDAAARITRRHPVRRAGAAQREVAAGLDAWPVPGVVGSCSVRLAREGAPPPGPQRRPEPPALRPADLLAGADTVLIGFDGPLVRLFSSRTAREAALELLAVVAARRPPGDALEGRPPAPVDLPRDALVHPLEVLRAFAHDRLGPLLRERLDAIELRAAPDAPMTHRSAALVRALHASGRRVVVVSDVGERTVRRCLRPHRLPLAGVHGRGTRPRPAHAPPRLPGAGPERVRLVPFVRCPGRRADRLVGRRVHRRPAGRSPLRRLRLHLRPPPRPARGGLRARRRLADPPAHGRPLTAPPGRLLTSTPFSGPPPGPPGKAPAPLLPQDA</sequence>
<proteinExistence type="predicted"/>
<feature type="region of interest" description="Disordered" evidence="1">
    <location>
        <begin position="151"/>
        <end position="170"/>
    </location>
</feature>
<feature type="compositionally biased region" description="Pro residues" evidence="1">
    <location>
        <begin position="416"/>
        <end position="435"/>
    </location>
</feature>
<gene>
    <name evidence="2" type="ORF">ACFPN6_28685</name>
</gene>
<evidence type="ECO:0000313" key="3">
    <source>
        <dbReference type="Proteomes" id="UP001596156"/>
    </source>
</evidence>
<reference evidence="3" key="1">
    <citation type="journal article" date="2019" name="Int. J. Syst. Evol. Microbiol.">
        <title>The Global Catalogue of Microorganisms (GCM) 10K type strain sequencing project: providing services to taxonomists for standard genome sequencing and annotation.</title>
        <authorList>
            <consortium name="The Broad Institute Genomics Platform"/>
            <consortium name="The Broad Institute Genome Sequencing Center for Infectious Disease"/>
            <person name="Wu L."/>
            <person name="Ma J."/>
        </authorList>
    </citation>
    <scope>NUCLEOTIDE SEQUENCE [LARGE SCALE GENOMIC DNA]</scope>
    <source>
        <strain evidence="3">CCM 8479</strain>
    </source>
</reference>
<evidence type="ECO:0000313" key="2">
    <source>
        <dbReference type="EMBL" id="MFC5228477.1"/>
    </source>
</evidence>
<feature type="compositionally biased region" description="Basic residues" evidence="1">
    <location>
        <begin position="355"/>
        <end position="377"/>
    </location>
</feature>
<dbReference type="EMBL" id="JBHSKL010000043">
    <property type="protein sequence ID" value="MFC5228477.1"/>
    <property type="molecule type" value="Genomic_DNA"/>
</dbReference>
<feature type="compositionally biased region" description="Pro residues" evidence="1">
    <location>
        <begin position="155"/>
        <end position="169"/>
    </location>
</feature>